<dbReference type="AlphaFoldDB" id="A0A1I7THJ3"/>
<reference evidence="3" key="1">
    <citation type="submission" date="2016-11" db="UniProtKB">
        <authorList>
            <consortium name="WormBaseParasite"/>
        </authorList>
    </citation>
    <scope>IDENTIFICATION</scope>
</reference>
<sequence>MTSKSKVLNKLMLPVRLRREPFKSMMISKRPVAVKFERKFAIGLRQLGGVYPDFLKIDLPGEIMNNPAHKVGMPCPFSSTLYAPPIKGPTTPLIYYLYKCYNFLDDLTKYDIFRRASHYEAMLGRRKRATDAFRLAGMAVCMNFELRKRREKFQLRGKWRPEYSNYGRRMMESPRVLVAKMMKFSQPYFGQIITRKRQDAAVMTSLFVKNLNEKCKLKEKEVKGRFNKFMRHNSDWVKDRLKCRQDPMFVKFNRERLNRTVINRHLEMPWRRRSNQDLFSEFNFLPSHLAFSVQFCRVLKGFRVNLAKEDEVIRKADGDPLLIRVRKSRYTQFPAISVVNYNEKEELQLTIPRIPRRAPVLAPVDGYSSDSAASAASNTPFDFERDWSRLSKERDHRMNLMGDMNRESTRRNAQMEFARRKWKELVRRKQLLYKENGRFELQDTVPIIKEINKMHPPLIYCNLKGMELKKLRRTKLSEDSSHLNPKLRHATGYLFRKRINFLERTLPCKDDPRILMTPGWKVFATRENPETFSNVARLLKQKSSWVSKHCMSRAATVPRCDKLPMDTKGKNKKLFLVLILPLTLALMIVTFGMISFL</sequence>
<keyword evidence="1" id="KW-1133">Transmembrane helix</keyword>
<keyword evidence="2" id="KW-1185">Reference proteome</keyword>
<keyword evidence="1" id="KW-0812">Transmembrane</keyword>
<feature type="transmembrane region" description="Helical" evidence="1">
    <location>
        <begin position="574"/>
        <end position="596"/>
    </location>
</feature>
<evidence type="ECO:0000313" key="3">
    <source>
        <dbReference type="WBParaSite" id="Csp11.Scaffold615.g5991.t3"/>
    </source>
</evidence>
<organism evidence="2 3">
    <name type="scientific">Caenorhabditis tropicalis</name>
    <dbReference type="NCBI Taxonomy" id="1561998"/>
    <lineage>
        <taxon>Eukaryota</taxon>
        <taxon>Metazoa</taxon>
        <taxon>Ecdysozoa</taxon>
        <taxon>Nematoda</taxon>
        <taxon>Chromadorea</taxon>
        <taxon>Rhabditida</taxon>
        <taxon>Rhabditina</taxon>
        <taxon>Rhabditomorpha</taxon>
        <taxon>Rhabditoidea</taxon>
        <taxon>Rhabditidae</taxon>
        <taxon>Peloderinae</taxon>
        <taxon>Caenorhabditis</taxon>
    </lineage>
</organism>
<protein>
    <submittedName>
        <fullName evidence="3">General transcription factor 3C polypeptide 5</fullName>
    </submittedName>
</protein>
<dbReference type="Proteomes" id="UP000095282">
    <property type="component" value="Unplaced"/>
</dbReference>
<evidence type="ECO:0000313" key="2">
    <source>
        <dbReference type="Proteomes" id="UP000095282"/>
    </source>
</evidence>
<accession>A0A1I7THJ3</accession>
<keyword evidence="1" id="KW-0472">Membrane</keyword>
<dbReference type="WBParaSite" id="Csp11.Scaffold615.g5991.t3">
    <property type="protein sequence ID" value="Csp11.Scaffold615.g5991.t3"/>
    <property type="gene ID" value="Csp11.Scaffold615.g5991"/>
</dbReference>
<evidence type="ECO:0000256" key="1">
    <source>
        <dbReference type="SAM" id="Phobius"/>
    </source>
</evidence>
<name>A0A1I7THJ3_9PELO</name>
<proteinExistence type="predicted"/>